<gene>
    <name evidence="2" type="ORF">ECRASSUSDP1_LOCUS2860</name>
</gene>
<sequence length="212" mass="24422">MSKFEQKTRIRAEHKTQRQPRHFSLKKRFKLKSKLCKIKRRALMSPNQKNLSFFCRRRKVSKMVSKNNSFSMASKDARKSVQKRRKLPKVTLARPSDISAKSPAPKPSINIFDTAVDQVNGNNEQRYMTIIQKVQNAVGKRQSGFNSPNILKRFLSGQSLSNTQGYENEDNVSPRAKDLFSLDDISQTSKPCTAKNLNFRGKLIKISCRKWT</sequence>
<protein>
    <submittedName>
        <fullName evidence="2">Uncharacterized protein</fullName>
    </submittedName>
</protein>
<evidence type="ECO:0000313" key="2">
    <source>
        <dbReference type="EMBL" id="CAI2361549.1"/>
    </source>
</evidence>
<dbReference type="EMBL" id="CAMPGE010002738">
    <property type="protein sequence ID" value="CAI2361549.1"/>
    <property type="molecule type" value="Genomic_DNA"/>
</dbReference>
<feature type="compositionally biased region" description="Basic and acidic residues" evidence="1">
    <location>
        <begin position="1"/>
        <end position="16"/>
    </location>
</feature>
<feature type="region of interest" description="Disordered" evidence="1">
    <location>
        <begin position="1"/>
        <end position="21"/>
    </location>
</feature>
<evidence type="ECO:0000256" key="1">
    <source>
        <dbReference type="SAM" id="MobiDB-lite"/>
    </source>
</evidence>
<comment type="caution">
    <text evidence="2">The sequence shown here is derived from an EMBL/GenBank/DDBJ whole genome shotgun (WGS) entry which is preliminary data.</text>
</comment>
<feature type="region of interest" description="Disordered" evidence="1">
    <location>
        <begin position="65"/>
        <end position="105"/>
    </location>
</feature>
<accession>A0AAD1U9M8</accession>
<dbReference type="Proteomes" id="UP001295684">
    <property type="component" value="Unassembled WGS sequence"/>
</dbReference>
<reference evidence="2" key="1">
    <citation type="submission" date="2023-07" db="EMBL/GenBank/DDBJ databases">
        <authorList>
            <consortium name="AG Swart"/>
            <person name="Singh M."/>
            <person name="Singh A."/>
            <person name="Seah K."/>
            <person name="Emmerich C."/>
        </authorList>
    </citation>
    <scope>NUCLEOTIDE SEQUENCE</scope>
    <source>
        <strain evidence="2">DP1</strain>
    </source>
</reference>
<name>A0AAD1U9M8_EUPCR</name>
<evidence type="ECO:0000313" key="3">
    <source>
        <dbReference type="Proteomes" id="UP001295684"/>
    </source>
</evidence>
<keyword evidence="3" id="KW-1185">Reference proteome</keyword>
<proteinExistence type="predicted"/>
<organism evidence="2 3">
    <name type="scientific">Euplotes crassus</name>
    <dbReference type="NCBI Taxonomy" id="5936"/>
    <lineage>
        <taxon>Eukaryota</taxon>
        <taxon>Sar</taxon>
        <taxon>Alveolata</taxon>
        <taxon>Ciliophora</taxon>
        <taxon>Intramacronucleata</taxon>
        <taxon>Spirotrichea</taxon>
        <taxon>Hypotrichia</taxon>
        <taxon>Euplotida</taxon>
        <taxon>Euplotidae</taxon>
        <taxon>Moneuplotes</taxon>
    </lineage>
</organism>
<dbReference type="AlphaFoldDB" id="A0AAD1U9M8"/>